<evidence type="ECO:0000313" key="3">
    <source>
        <dbReference type="Proteomes" id="UP001295444"/>
    </source>
</evidence>
<name>A0AAD1SD64_PELCU</name>
<dbReference type="Proteomes" id="UP001295444">
    <property type="component" value="Chromosome 06"/>
</dbReference>
<dbReference type="InterPro" id="IPR036514">
    <property type="entry name" value="SGNH_hydro_sf"/>
</dbReference>
<keyword evidence="3" id="KW-1185">Reference proteome</keyword>
<organism evidence="2 3">
    <name type="scientific">Pelobates cultripes</name>
    <name type="common">Western spadefoot toad</name>
    <dbReference type="NCBI Taxonomy" id="61616"/>
    <lineage>
        <taxon>Eukaryota</taxon>
        <taxon>Metazoa</taxon>
        <taxon>Chordata</taxon>
        <taxon>Craniata</taxon>
        <taxon>Vertebrata</taxon>
        <taxon>Euteleostomi</taxon>
        <taxon>Amphibia</taxon>
        <taxon>Batrachia</taxon>
        <taxon>Anura</taxon>
        <taxon>Pelobatoidea</taxon>
        <taxon>Pelobatidae</taxon>
        <taxon>Pelobates</taxon>
    </lineage>
</organism>
<protein>
    <recommendedName>
        <fullName evidence="4">PC-esterase domain containing 1A</fullName>
    </recommendedName>
</protein>
<dbReference type="Gene3D" id="3.40.50.1110">
    <property type="entry name" value="SGNH hydrolase"/>
    <property type="match status" value="1"/>
</dbReference>
<reference evidence="2" key="1">
    <citation type="submission" date="2022-03" db="EMBL/GenBank/DDBJ databases">
        <authorList>
            <person name="Alioto T."/>
            <person name="Alioto T."/>
            <person name="Gomez Garrido J."/>
        </authorList>
    </citation>
    <scope>NUCLEOTIDE SEQUENCE</scope>
</reference>
<accession>A0AAD1SD64</accession>
<evidence type="ECO:0000256" key="1">
    <source>
        <dbReference type="ARBA" id="ARBA00037957"/>
    </source>
</evidence>
<gene>
    <name evidence="2" type="ORF">PECUL_23A020955</name>
</gene>
<dbReference type="SUPFAM" id="SSF52266">
    <property type="entry name" value="SGNH hydrolase"/>
    <property type="match status" value="1"/>
</dbReference>
<dbReference type="PANTHER" id="PTHR14469:SF0">
    <property type="entry name" value="FAMILY WITH SEQUENCE SIMILARITY 113"/>
    <property type="match status" value="1"/>
</dbReference>
<dbReference type="EMBL" id="OW240917">
    <property type="protein sequence ID" value="CAH2299194.1"/>
    <property type="molecule type" value="Genomic_DNA"/>
</dbReference>
<dbReference type="AlphaFoldDB" id="A0AAD1SD64"/>
<evidence type="ECO:0000313" key="2">
    <source>
        <dbReference type="EMBL" id="CAH2299194.1"/>
    </source>
</evidence>
<sequence length="411" mass="47784">MTVFTTEEVQQLLHNKFVVVLGDSIQRSVYKDLVTFLQHEKYLTESQLKRKGEMTFENDALIEGGNLNEMHNGVDYREVRQYRTGHHLVRFYFLTRVYSTYLESVLSDFKAGPQPDVVIINSCFWDLTRYNFAQMEDYKSNLQMLFCRLNEVLSPECLILWNMTMPVGYKDNDMPEVIYGKHNLRWDVVEGNFYSASLANLHQIDVLDMHYHFRLDLPSRCRDAIHWNQLAHRKYTQILLSHIAHAWGVEISTKKHIAEMQRPWEAPCPSYQDFGGGSNYFECENGPQSGVFHPGYAGFEDHLSDAHYSFISDNVLLNGRAMPGYLRFDGESRDGPGSNGRNHPFNAIDMSMNGTPHQHLPHVNFGSFPQHRPQPPGLRGQHRFAMKQHFRPRSGWLHPYHRPPPPPARNY</sequence>
<proteinExistence type="inferred from homology"/>
<dbReference type="PANTHER" id="PTHR14469">
    <property type="entry name" value="SARCOMA ANTIGEN NY-SAR-23"/>
    <property type="match status" value="1"/>
</dbReference>
<comment type="similarity">
    <text evidence="1">Belongs to the PC-esterase family.</text>
</comment>
<evidence type="ECO:0008006" key="4">
    <source>
        <dbReference type="Google" id="ProtNLM"/>
    </source>
</evidence>